<accession>A0A1G5QQP5</accession>
<dbReference type="Proteomes" id="UP000199648">
    <property type="component" value="Unassembled WGS sequence"/>
</dbReference>
<organism evidence="1 2">
    <name type="scientific">Thiohalomonas denitrificans</name>
    <dbReference type="NCBI Taxonomy" id="415747"/>
    <lineage>
        <taxon>Bacteria</taxon>
        <taxon>Pseudomonadati</taxon>
        <taxon>Pseudomonadota</taxon>
        <taxon>Gammaproteobacteria</taxon>
        <taxon>Thiohalomonadales</taxon>
        <taxon>Thiohalomonadaceae</taxon>
        <taxon>Thiohalomonas</taxon>
    </lineage>
</organism>
<proteinExistence type="predicted"/>
<dbReference type="AlphaFoldDB" id="A0A1G5QQP5"/>
<sequence length="126" mass="14128">MHDSYLGQLHPSGARQGLAAVVVALLLRWGLSPDKQAELLDVTDIGPFRDGGPLPDDPDVLERAGHLVAIERALQWLYPDDRVMRDHWISFRNEELGGLSPLAVMLRDHKGFETVRALLDSRRNRA</sequence>
<dbReference type="EMBL" id="FMWD01000008">
    <property type="protein sequence ID" value="SCZ64153.1"/>
    <property type="molecule type" value="Genomic_DNA"/>
</dbReference>
<dbReference type="STRING" id="415747.SAMN03097708_02574"/>
<evidence type="ECO:0000313" key="2">
    <source>
        <dbReference type="Proteomes" id="UP000199648"/>
    </source>
</evidence>
<keyword evidence="2" id="KW-1185">Reference proteome</keyword>
<protein>
    <submittedName>
        <fullName evidence="1">Uncharacterized protein</fullName>
    </submittedName>
</protein>
<gene>
    <name evidence="1" type="ORF">SAMN03097708_02574</name>
</gene>
<name>A0A1G5QQP5_9GAMM</name>
<reference evidence="1 2" key="1">
    <citation type="submission" date="2016-10" db="EMBL/GenBank/DDBJ databases">
        <authorList>
            <person name="de Groot N.N."/>
        </authorList>
    </citation>
    <scope>NUCLEOTIDE SEQUENCE [LARGE SCALE GENOMIC DNA]</scope>
    <source>
        <strain evidence="1 2">HLD2</strain>
    </source>
</reference>
<dbReference type="RefSeq" id="WP_092997873.1">
    <property type="nucleotide sequence ID" value="NZ_FMWD01000008.1"/>
</dbReference>
<dbReference type="OrthoDB" id="9758229at2"/>
<evidence type="ECO:0000313" key="1">
    <source>
        <dbReference type="EMBL" id="SCZ64153.1"/>
    </source>
</evidence>